<gene>
    <name evidence="1" type="ORF">O6H91_10G066800</name>
</gene>
<comment type="caution">
    <text evidence="1">The sequence shown here is derived from an EMBL/GenBank/DDBJ whole genome shotgun (WGS) entry which is preliminary data.</text>
</comment>
<reference evidence="2" key="1">
    <citation type="journal article" date="2024" name="Proc. Natl. Acad. Sci. U.S.A.">
        <title>Extraordinary preservation of gene collinearity over three hundred million years revealed in homosporous lycophytes.</title>
        <authorList>
            <person name="Li C."/>
            <person name="Wickell D."/>
            <person name="Kuo L.Y."/>
            <person name="Chen X."/>
            <person name="Nie B."/>
            <person name="Liao X."/>
            <person name="Peng D."/>
            <person name="Ji J."/>
            <person name="Jenkins J."/>
            <person name="Williams M."/>
            <person name="Shu S."/>
            <person name="Plott C."/>
            <person name="Barry K."/>
            <person name="Rajasekar S."/>
            <person name="Grimwood J."/>
            <person name="Han X."/>
            <person name="Sun S."/>
            <person name="Hou Z."/>
            <person name="He W."/>
            <person name="Dai G."/>
            <person name="Sun C."/>
            <person name="Schmutz J."/>
            <person name="Leebens-Mack J.H."/>
            <person name="Li F.W."/>
            <person name="Wang L."/>
        </authorList>
    </citation>
    <scope>NUCLEOTIDE SEQUENCE [LARGE SCALE GENOMIC DNA]</scope>
    <source>
        <strain evidence="2">cv. PW_Plant_1</strain>
    </source>
</reference>
<dbReference type="Proteomes" id="UP001162992">
    <property type="component" value="Chromosome 10"/>
</dbReference>
<keyword evidence="2" id="KW-1185">Reference proteome</keyword>
<accession>A0ACC2CI14</accession>
<proteinExistence type="predicted"/>
<sequence length="268" mass="28783">MQDSFSFFSPFLFPSYQQPAASSQQPAASEREKNERESVWLLNNPDMQAMDMGSEPSAITPMVTTVKRKRGRPSKSDMLAQAQAGTNGVLPKARRARKKSGDGVRPMTTTTTMVADDLIIGQPVHGTLDGCFDAGYILTVRVGSTDTVLRGVVFGPGLSLPITKETDIAPNVKLAKREENVVLPIAYHTPMPVSVPAHTVPRLSSAQPAAPPLPVLSVADAKLPPDDVPNLAQYHVTPSPVSNEYTNVMQPSSLPPMQSPTACQTEHS</sequence>
<protein>
    <submittedName>
        <fullName evidence="1">Uncharacterized protein</fullName>
    </submittedName>
</protein>
<evidence type="ECO:0000313" key="1">
    <source>
        <dbReference type="EMBL" id="KAJ7541600.1"/>
    </source>
</evidence>
<evidence type="ECO:0000313" key="2">
    <source>
        <dbReference type="Proteomes" id="UP001162992"/>
    </source>
</evidence>
<name>A0ACC2CI14_DIPCM</name>
<dbReference type="EMBL" id="CM055101">
    <property type="protein sequence ID" value="KAJ7541600.1"/>
    <property type="molecule type" value="Genomic_DNA"/>
</dbReference>
<organism evidence="1 2">
    <name type="scientific">Diphasiastrum complanatum</name>
    <name type="common">Issler's clubmoss</name>
    <name type="synonym">Lycopodium complanatum</name>
    <dbReference type="NCBI Taxonomy" id="34168"/>
    <lineage>
        <taxon>Eukaryota</taxon>
        <taxon>Viridiplantae</taxon>
        <taxon>Streptophyta</taxon>
        <taxon>Embryophyta</taxon>
        <taxon>Tracheophyta</taxon>
        <taxon>Lycopodiopsida</taxon>
        <taxon>Lycopodiales</taxon>
        <taxon>Lycopodiaceae</taxon>
        <taxon>Lycopodioideae</taxon>
        <taxon>Diphasiastrum</taxon>
    </lineage>
</organism>